<dbReference type="Proteomes" id="UP000320386">
    <property type="component" value="Chromosome"/>
</dbReference>
<dbReference type="RefSeq" id="WP_145446967.1">
    <property type="nucleotide sequence ID" value="NZ_CP036280.1"/>
</dbReference>
<evidence type="ECO:0000313" key="2">
    <source>
        <dbReference type="Proteomes" id="UP000320386"/>
    </source>
</evidence>
<dbReference type="EMBL" id="CP036280">
    <property type="protein sequence ID" value="QDU72810.1"/>
    <property type="molecule type" value="Genomic_DNA"/>
</dbReference>
<dbReference type="KEGG" id="mcad:Pan265_26840"/>
<gene>
    <name evidence="1" type="ORF">Pan265_26840</name>
</gene>
<keyword evidence="2" id="KW-1185">Reference proteome</keyword>
<evidence type="ECO:0000313" key="1">
    <source>
        <dbReference type="EMBL" id="QDU72810.1"/>
    </source>
</evidence>
<accession>A0A518C0T1</accession>
<sequence>MTISVGDLDEASVEALAGTRDAATGFEYAERGRHPYYRWLMNTLRLLSASSLGDFRVLSASEAEGFPAVTVLGGRASLGGVVVAYEGGLFDLSLMNNAVVFVWLRAVSGAAVVEVGAEADGWPGGVHLKLAEVEVSGGRVVSVLDRRKEVVLSV</sequence>
<reference evidence="1 2" key="1">
    <citation type="submission" date="2019-02" db="EMBL/GenBank/DDBJ databases">
        <title>Deep-cultivation of Planctomycetes and their phenomic and genomic characterization uncovers novel biology.</title>
        <authorList>
            <person name="Wiegand S."/>
            <person name="Jogler M."/>
            <person name="Boedeker C."/>
            <person name="Pinto D."/>
            <person name="Vollmers J."/>
            <person name="Rivas-Marin E."/>
            <person name="Kohn T."/>
            <person name="Peeters S.H."/>
            <person name="Heuer A."/>
            <person name="Rast P."/>
            <person name="Oberbeckmann S."/>
            <person name="Bunk B."/>
            <person name="Jeske O."/>
            <person name="Meyerdierks A."/>
            <person name="Storesund J.E."/>
            <person name="Kallscheuer N."/>
            <person name="Luecker S."/>
            <person name="Lage O.M."/>
            <person name="Pohl T."/>
            <person name="Merkel B.J."/>
            <person name="Hornburger P."/>
            <person name="Mueller R.-W."/>
            <person name="Bruemmer F."/>
            <person name="Labrenz M."/>
            <person name="Spormann A.M."/>
            <person name="Op den Camp H."/>
            <person name="Overmann J."/>
            <person name="Amann R."/>
            <person name="Jetten M.S.M."/>
            <person name="Mascher T."/>
            <person name="Medema M.H."/>
            <person name="Devos D.P."/>
            <person name="Kaster A.-K."/>
            <person name="Ovreas L."/>
            <person name="Rohde M."/>
            <person name="Galperin M.Y."/>
            <person name="Jogler C."/>
        </authorList>
    </citation>
    <scope>NUCLEOTIDE SEQUENCE [LARGE SCALE GENOMIC DNA]</scope>
    <source>
        <strain evidence="1 2">Pan265</strain>
    </source>
</reference>
<name>A0A518C0T1_9BACT</name>
<dbReference type="AlphaFoldDB" id="A0A518C0T1"/>
<organism evidence="1 2">
    <name type="scientific">Mucisphaera calidilacus</name>
    <dbReference type="NCBI Taxonomy" id="2527982"/>
    <lineage>
        <taxon>Bacteria</taxon>
        <taxon>Pseudomonadati</taxon>
        <taxon>Planctomycetota</taxon>
        <taxon>Phycisphaerae</taxon>
        <taxon>Phycisphaerales</taxon>
        <taxon>Phycisphaeraceae</taxon>
        <taxon>Mucisphaera</taxon>
    </lineage>
</organism>
<protein>
    <submittedName>
        <fullName evidence="1">Uncharacterized protein</fullName>
    </submittedName>
</protein>
<proteinExistence type="predicted"/>